<accession>A0A8I1EIC9</accession>
<dbReference type="Pfam" id="PF01844">
    <property type="entry name" value="HNH"/>
    <property type="match status" value="1"/>
</dbReference>
<feature type="domain" description="HNH" evidence="1">
    <location>
        <begin position="200"/>
        <end position="255"/>
    </location>
</feature>
<evidence type="ECO:0000259" key="1">
    <source>
        <dbReference type="Pfam" id="PF01844"/>
    </source>
</evidence>
<dbReference type="GO" id="GO:0004519">
    <property type="term" value="F:endonuclease activity"/>
    <property type="evidence" value="ECO:0007669"/>
    <property type="project" value="UniProtKB-KW"/>
</dbReference>
<dbReference type="RefSeq" id="WP_198747854.1">
    <property type="nucleotide sequence ID" value="NZ_JAEHTE010000026.1"/>
</dbReference>
<comment type="caution">
    <text evidence="2">The sequence shown here is derived from an EMBL/GenBank/DDBJ whole genome shotgun (WGS) entry which is preliminary data.</text>
</comment>
<gene>
    <name evidence="2" type="ORF">JEU22_19405</name>
</gene>
<dbReference type="AlphaFoldDB" id="A0A8I1EIC9"/>
<evidence type="ECO:0000313" key="3">
    <source>
        <dbReference type="Proteomes" id="UP000637061"/>
    </source>
</evidence>
<dbReference type="CDD" id="cd00085">
    <property type="entry name" value="HNHc"/>
    <property type="match status" value="1"/>
</dbReference>
<protein>
    <submittedName>
        <fullName evidence="2">HNH endonuclease</fullName>
    </submittedName>
</protein>
<organism evidence="2 3">
    <name type="scientific">Pseudomonas putida</name>
    <name type="common">Arthrobacter siderocapsulatus</name>
    <dbReference type="NCBI Taxonomy" id="303"/>
    <lineage>
        <taxon>Bacteria</taxon>
        <taxon>Pseudomonadati</taxon>
        <taxon>Pseudomonadota</taxon>
        <taxon>Gammaproteobacteria</taxon>
        <taxon>Pseudomonadales</taxon>
        <taxon>Pseudomonadaceae</taxon>
        <taxon>Pseudomonas</taxon>
    </lineage>
</organism>
<dbReference type="InterPro" id="IPR003615">
    <property type="entry name" value="HNH_nuc"/>
</dbReference>
<dbReference type="Gene3D" id="1.10.30.50">
    <property type="match status" value="1"/>
</dbReference>
<dbReference type="EMBL" id="JAEHTE010000026">
    <property type="protein sequence ID" value="MBI6886076.1"/>
    <property type="molecule type" value="Genomic_DNA"/>
</dbReference>
<evidence type="ECO:0000313" key="2">
    <source>
        <dbReference type="EMBL" id="MBI6886076.1"/>
    </source>
</evidence>
<keyword evidence="2" id="KW-0540">Nuclease</keyword>
<dbReference type="InterPro" id="IPR002711">
    <property type="entry name" value="HNH"/>
</dbReference>
<keyword evidence="2" id="KW-0255">Endonuclease</keyword>
<name>A0A8I1EIC9_PSEPU</name>
<sequence>MIAGKKDLILRELEEGTGAAIAAAVDDSGLRSGLRIWFADLDQKHGPVAELKPYGLKGHRVSLSFGSFSGEIIGQISRASSEDVQLARALIASIRSDIAVEIAGQRVADWTVTSGSFQITARIRDQDDPHEDAAIIATCRDVIVPMMAAMAELIGYDVIEPQIDDETPAFEGAILKSVVRRRERNPRNRLLCIRIHGERCIVCGLEPRLIYGEAGSIIEVHHLEPLSLLVEPRPYDPCTDLVPLCPSCHRALHTRRPVPLSIEELKKIRSSCNDQSQ</sequence>
<proteinExistence type="predicted"/>
<dbReference type="GO" id="GO:0003676">
    <property type="term" value="F:nucleic acid binding"/>
    <property type="evidence" value="ECO:0007669"/>
    <property type="project" value="InterPro"/>
</dbReference>
<reference evidence="2" key="1">
    <citation type="submission" date="2020-12" db="EMBL/GenBank/DDBJ databases">
        <title>Enhanced detection system for hospital associated transmission using whole genome sequencing surveillance.</title>
        <authorList>
            <person name="Harrison L.H."/>
            <person name="Van Tyne D."/>
            <person name="Marsh J.W."/>
            <person name="Griffith M.P."/>
            <person name="Snyder D.J."/>
            <person name="Cooper V.S."/>
            <person name="Mustapha M."/>
        </authorList>
    </citation>
    <scope>NUCLEOTIDE SEQUENCE</scope>
    <source>
        <strain evidence="2">PSB00042</strain>
    </source>
</reference>
<keyword evidence="2" id="KW-0378">Hydrolase</keyword>
<dbReference type="Proteomes" id="UP000637061">
    <property type="component" value="Unassembled WGS sequence"/>
</dbReference>
<dbReference type="GO" id="GO:0008270">
    <property type="term" value="F:zinc ion binding"/>
    <property type="evidence" value="ECO:0007669"/>
    <property type="project" value="InterPro"/>
</dbReference>